<evidence type="ECO:0000313" key="19">
    <source>
        <dbReference type="Proteomes" id="UP000644699"/>
    </source>
</evidence>
<evidence type="ECO:0000256" key="9">
    <source>
        <dbReference type="ARBA" id="ARBA00023065"/>
    </source>
</evidence>
<keyword evidence="4" id="KW-1134">Transmembrane beta strand</keyword>
<evidence type="ECO:0000313" key="18">
    <source>
        <dbReference type="EMBL" id="GGE00987.1"/>
    </source>
</evidence>
<proteinExistence type="inferred from homology"/>
<evidence type="ECO:0000256" key="13">
    <source>
        <dbReference type="ARBA" id="ARBA00023237"/>
    </source>
</evidence>
<dbReference type="GO" id="GO:0015159">
    <property type="term" value="F:polysaccharide transmembrane transporter activity"/>
    <property type="evidence" value="ECO:0007669"/>
    <property type="project" value="InterPro"/>
</dbReference>
<evidence type="ECO:0000256" key="10">
    <source>
        <dbReference type="ARBA" id="ARBA00023114"/>
    </source>
</evidence>
<feature type="domain" description="Polysaccharide export protein N-terminal" evidence="16">
    <location>
        <begin position="89"/>
        <end position="177"/>
    </location>
</feature>
<evidence type="ECO:0000256" key="8">
    <source>
        <dbReference type="ARBA" id="ARBA00023047"/>
    </source>
</evidence>
<dbReference type="Gene3D" id="3.30.1950.10">
    <property type="entry name" value="wza like domain"/>
    <property type="match status" value="1"/>
</dbReference>
<dbReference type="Gene3D" id="3.10.560.10">
    <property type="entry name" value="Outer membrane lipoprotein wza domain like"/>
    <property type="match status" value="2"/>
</dbReference>
<keyword evidence="14" id="KW-0449">Lipoprotein</keyword>
<dbReference type="EMBL" id="BMIQ01000002">
    <property type="protein sequence ID" value="GGE00987.1"/>
    <property type="molecule type" value="Genomic_DNA"/>
</dbReference>
<keyword evidence="12" id="KW-0564">Palmitate</keyword>
<comment type="caution">
    <text evidence="18">The sequence shown here is derived from an EMBL/GenBank/DDBJ whole genome shotgun (WGS) entry which is preliminary data.</text>
</comment>
<dbReference type="GO" id="GO:0009279">
    <property type="term" value="C:cell outer membrane"/>
    <property type="evidence" value="ECO:0007669"/>
    <property type="project" value="UniProtKB-SubCell"/>
</dbReference>
<dbReference type="InterPro" id="IPR003715">
    <property type="entry name" value="Poly_export_N"/>
</dbReference>
<dbReference type="InterPro" id="IPR054765">
    <property type="entry name" value="SLBB_dom"/>
</dbReference>
<dbReference type="RefSeq" id="WP_188908036.1">
    <property type="nucleotide sequence ID" value="NZ_BMIQ01000002.1"/>
</dbReference>
<reference evidence="18" key="2">
    <citation type="submission" date="2020-09" db="EMBL/GenBank/DDBJ databases">
        <authorList>
            <person name="Sun Q."/>
            <person name="Zhou Y."/>
        </authorList>
    </citation>
    <scope>NUCLEOTIDE SEQUENCE</scope>
    <source>
        <strain evidence="18">CGMCC 1.15367</strain>
    </source>
</reference>
<evidence type="ECO:0000256" key="14">
    <source>
        <dbReference type="ARBA" id="ARBA00023288"/>
    </source>
</evidence>
<evidence type="ECO:0000256" key="11">
    <source>
        <dbReference type="ARBA" id="ARBA00023136"/>
    </source>
</evidence>
<dbReference type="PANTHER" id="PTHR33619:SF3">
    <property type="entry name" value="POLYSACCHARIDE EXPORT PROTEIN GFCE-RELATED"/>
    <property type="match status" value="1"/>
</dbReference>
<sequence length="399" mass="42627">MVLVSKSVTVSGLALLLGLAGCSTLPRAGPDERAIESSAAIKVGYGQGDAKKVGLDYVLVDMNRQLLPFFQTAPRSSISEGFGGRGGAPDTVIGVGDIVQVSIFESSSGGLFIPSDAGSRPGNYITLPSQTVDSSGTISVPYAGRIRVVGRTPQAVQGEIDNTLANRAIEPQSLVTIMENRSRQVAVLGDVNLPAKLDINPAGERVLDVIARAGGLATPGVETYITMQRRGREATVLFSDLIKNAKENVFVAPGDTIYVNRERRTYLAFGAAGLNGRIDFEESNLTLGEALGKAGGLLDGRADPAQVFLYREVDRSTLRQMNVDVSRYKGDRIPVIFRANLRDPAMFFVVQRFPMSDKDIIYVSNSDSTEVSKFLSIITQVTGSASTVASDVTVTRRGF</sequence>
<accession>A0A917E428</accession>
<keyword evidence="7 15" id="KW-0732">Signal</keyword>
<keyword evidence="10" id="KW-0626">Porin</keyword>
<evidence type="ECO:0000259" key="16">
    <source>
        <dbReference type="Pfam" id="PF02563"/>
    </source>
</evidence>
<feature type="domain" description="SLBB" evidence="17">
    <location>
        <begin position="184"/>
        <end position="259"/>
    </location>
</feature>
<feature type="signal peptide" evidence="15">
    <location>
        <begin position="1"/>
        <end position="28"/>
    </location>
</feature>
<keyword evidence="9" id="KW-0406">Ion transport</keyword>
<evidence type="ECO:0000256" key="6">
    <source>
        <dbReference type="ARBA" id="ARBA00022692"/>
    </source>
</evidence>
<evidence type="ECO:0000256" key="2">
    <source>
        <dbReference type="ARBA" id="ARBA00009450"/>
    </source>
</evidence>
<gene>
    <name evidence="18" type="primary">pssN</name>
    <name evidence="18" type="ORF">GCM10011390_19800</name>
</gene>
<evidence type="ECO:0000256" key="5">
    <source>
        <dbReference type="ARBA" id="ARBA00022597"/>
    </source>
</evidence>
<keyword evidence="5" id="KW-0762">Sugar transport</keyword>
<feature type="chain" id="PRO_5037081395" evidence="15">
    <location>
        <begin position="29"/>
        <end position="399"/>
    </location>
</feature>
<evidence type="ECO:0000256" key="7">
    <source>
        <dbReference type="ARBA" id="ARBA00022729"/>
    </source>
</evidence>
<evidence type="ECO:0000256" key="4">
    <source>
        <dbReference type="ARBA" id="ARBA00022452"/>
    </source>
</evidence>
<dbReference type="Pfam" id="PF02563">
    <property type="entry name" value="Poly_export"/>
    <property type="match status" value="1"/>
</dbReference>
<evidence type="ECO:0000256" key="1">
    <source>
        <dbReference type="ARBA" id="ARBA00004571"/>
    </source>
</evidence>
<evidence type="ECO:0000259" key="17">
    <source>
        <dbReference type="Pfam" id="PF22461"/>
    </source>
</evidence>
<comment type="similarity">
    <text evidence="2">Belongs to the BexD/CtrA/VexA family.</text>
</comment>
<dbReference type="Proteomes" id="UP000644699">
    <property type="component" value="Unassembled WGS sequence"/>
</dbReference>
<dbReference type="AlphaFoldDB" id="A0A917E428"/>
<dbReference type="GO" id="GO:0015288">
    <property type="term" value="F:porin activity"/>
    <property type="evidence" value="ECO:0007669"/>
    <property type="project" value="UniProtKB-KW"/>
</dbReference>
<dbReference type="GO" id="GO:0006811">
    <property type="term" value="P:monoatomic ion transport"/>
    <property type="evidence" value="ECO:0007669"/>
    <property type="project" value="UniProtKB-KW"/>
</dbReference>
<keyword evidence="8" id="KW-0625">Polysaccharide transport</keyword>
<keyword evidence="3" id="KW-0813">Transport</keyword>
<evidence type="ECO:0000256" key="3">
    <source>
        <dbReference type="ARBA" id="ARBA00022448"/>
    </source>
</evidence>
<evidence type="ECO:0000256" key="12">
    <source>
        <dbReference type="ARBA" id="ARBA00023139"/>
    </source>
</evidence>
<protein>
    <submittedName>
        <fullName evidence="18">Sugar ABC transporter substrate-binding protein</fullName>
    </submittedName>
</protein>
<keyword evidence="11" id="KW-0472">Membrane</keyword>
<comment type="subcellular location">
    <subcellularLocation>
        <location evidence="1">Cell outer membrane</location>
        <topology evidence="1">Multi-pass membrane protein</topology>
    </subcellularLocation>
</comment>
<organism evidence="18 19">
    <name type="scientific">Aureimonas endophytica</name>
    <dbReference type="NCBI Taxonomy" id="2027858"/>
    <lineage>
        <taxon>Bacteria</taxon>
        <taxon>Pseudomonadati</taxon>
        <taxon>Pseudomonadota</taxon>
        <taxon>Alphaproteobacteria</taxon>
        <taxon>Hyphomicrobiales</taxon>
        <taxon>Aurantimonadaceae</taxon>
        <taxon>Aureimonas</taxon>
    </lineage>
</organism>
<reference evidence="18" key="1">
    <citation type="journal article" date="2014" name="Int. J. Syst. Evol. Microbiol.">
        <title>Complete genome sequence of Corynebacterium casei LMG S-19264T (=DSM 44701T), isolated from a smear-ripened cheese.</title>
        <authorList>
            <consortium name="US DOE Joint Genome Institute (JGI-PGF)"/>
            <person name="Walter F."/>
            <person name="Albersmeier A."/>
            <person name="Kalinowski J."/>
            <person name="Ruckert C."/>
        </authorList>
    </citation>
    <scope>NUCLEOTIDE SEQUENCE</scope>
    <source>
        <strain evidence="18">CGMCC 1.15367</strain>
    </source>
</reference>
<keyword evidence="19" id="KW-1185">Reference proteome</keyword>
<keyword evidence="6" id="KW-0812">Transmembrane</keyword>
<dbReference type="PANTHER" id="PTHR33619">
    <property type="entry name" value="POLYSACCHARIDE EXPORT PROTEIN GFCE-RELATED"/>
    <property type="match status" value="1"/>
</dbReference>
<dbReference type="InterPro" id="IPR049712">
    <property type="entry name" value="Poly_export"/>
</dbReference>
<keyword evidence="13" id="KW-0998">Cell outer membrane</keyword>
<dbReference type="GO" id="GO:0046930">
    <property type="term" value="C:pore complex"/>
    <property type="evidence" value="ECO:0007669"/>
    <property type="project" value="UniProtKB-KW"/>
</dbReference>
<dbReference type="PROSITE" id="PS51257">
    <property type="entry name" value="PROKAR_LIPOPROTEIN"/>
    <property type="match status" value="1"/>
</dbReference>
<name>A0A917E428_9HYPH</name>
<evidence type="ECO:0000256" key="15">
    <source>
        <dbReference type="SAM" id="SignalP"/>
    </source>
</evidence>
<dbReference type="Pfam" id="PF22461">
    <property type="entry name" value="SLBB_2"/>
    <property type="match status" value="1"/>
</dbReference>